<dbReference type="SUPFAM" id="SSF54909">
    <property type="entry name" value="Dimeric alpha+beta barrel"/>
    <property type="match status" value="1"/>
</dbReference>
<name>A0A2T0KFL9_9ACTN</name>
<dbReference type="Gene3D" id="3.30.70.1060">
    <property type="entry name" value="Dimeric alpha+beta barrel"/>
    <property type="match status" value="1"/>
</dbReference>
<dbReference type="PANTHER" id="PTHR35174:SF3">
    <property type="entry name" value="BLL7171 PROTEIN"/>
    <property type="match status" value="1"/>
</dbReference>
<organism evidence="3 4">
    <name type="scientific">Actinoplanes italicus</name>
    <dbReference type="NCBI Taxonomy" id="113567"/>
    <lineage>
        <taxon>Bacteria</taxon>
        <taxon>Bacillati</taxon>
        <taxon>Actinomycetota</taxon>
        <taxon>Actinomycetes</taxon>
        <taxon>Micromonosporales</taxon>
        <taxon>Micromonosporaceae</taxon>
        <taxon>Actinoplanes</taxon>
    </lineage>
</organism>
<dbReference type="RefSeq" id="WP_106318831.1">
    <property type="nucleotide sequence ID" value="NZ_BOMO01000033.1"/>
</dbReference>
<reference evidence="3 4" key="1">
    <citation type="submission" date="2018-03" db="EMBL/GenBank/DDBJ databases">
        <title>Genomic Encyclopedia of Archaeal and Bacterial Type Strains, Phase II (KMG-II): from individual species to whole genera.</title>
        <authorList>
            <person name="Goeker M."/>
        </authorList>
    </citation>
    <scope>NUCLEOTIDE SEQUENCE [LARGE SCALE GENOMIC DNA]</scope>
    <source>
        <strain evidence="3 4">DSM 43146</strain>
    </source>
</reference>
<dbReference type="OrthoDB" id="668782at2"/>
<protein>
    <recommendedName>
        <fullName evidence="2">YCII-related domain-containing protein</fullName>
    </recommendedName>
</protein>
<feature type="domain" description="YCII-related" evidence="2">
    <location>
        <begin position="1"/>
        <end position="118"/>
    </location>
</feature>
<comment type="similarity">
    <text evidence="1">Belongs to the YciI family.</text>
</comment>
<evidence type="ECO:0000313" key="3">
    <source>
        <dbReference type="EMBL" id="PRX22163.1"/>
    </source>
</evidence>
<dbReference type="Pfam" id="PF03795">
    <property type="entry name" value="YCII"/>
    <property type="match status" value="1"/>
</dbReference>
<keyword evidence="4" id="KW-1185">Reference proteome</keyword>
<dbReference type="Proteomes" id="UP000239415">
    <property type="component" value="Unassembled WGS sequence"/>
</dbReference>
<dbReference type="EMBL" id="PVMZ01000005">
    <property type="protein sequence ID" value="PRX22163.1"/>
    <property type="molecule type" value="Genomic_DNA"/>
</dbReference>
<comment type="caution">
    <text evidence="3">The sequence shown here is derived from an EMBL/GenBank/DDBJ whole genome shotgun (WGS) entry which is preliminary data.</text>
</comment>
<dbReference type="InterPro" id="IPR011008">
    <property type="entry name" value="Dimeric_a/b-barrel"/>
</dbReference>
<dbReference type="AlphaFoldDB" id="A0A2T0KFL9"/>
<gene>
    <name evidence="3" type="ORF">CLV67_105340</name>
</gene>
<evidence type="ECO:0000259" key="2">
    <source>
        <dbReference type="Pfam" id="PF03795"/>
    </source>
</evidence>
<proteinExistence type="inferred from homology"/>
<accession>A0A2T0KFL9</accession>
<dbReference type="PANTHER" id="PTHR35174">
    <property type="entry name" value="BLL7171 PROTEIN-RELATED"/>
    <property type="match status" value="1"/>
</dbReference>
<evidence type="ECO:0000256" key="1">
    <source>
        <dbReference type="ARBA" id="ARBA00007689"/>
    </source>
</evidence>
<evidence type="ECO:0000313" key="4">
    <source>
        <dbReference type="Proteomes" id="UP000239415"/>
    </source>
</evidence>
<dbReference type="InterPro" id="IPR005545">
    <property type="entry name" value="YCII"/>
</dbReference>
<sequence>MKYLILIQSNPQSLAVWETLDDEQRTDFGLGHLRLTEEMREAGVLVVSEGLGDPALATQVSVRDGKTITSDGPYAEVKEHLAGFYLIDVADVDEAVAWAAKAPDAAYTRVEVRPILDMSTWDAA</sequence>